<keyword evidence="6 10" id="KW-0539">Nucleus</keyword>
<name>A0A9N9S636_9DIPT</name>
<evidence type="ECO:0000256" key="11">
    <source>
        <dbReference type="RuleBase" id="RU000682"/>
    </source>
</evidence>
<evidence type="ECO:0000256" key="6">
    <source>
        <dbReference type="ARBA" id="ARBA00023242"/>
    </source>
</evidence>
<reference evidence="14" key="2">
    <citation type="submission" date="2022-10" db="EMBL/GenBank/DDBJ databases">
        <authorList>
            <consortium name="ENA_rothamsted_submissions"/>
            <consortium name="culmorum"/>
            <person name="King R."/>
        </authorList>
    </citation>
    <scope>NUCLEOTIDE SEQUENCE</scope>
</reference>
<evidence type="ECO:0000256" key="3">
    <source>
        <dbReference type="ARBA" id="ARBA00022606"/>
    </source>
</evidence>
<keyword evidence="3" id="KW-0716">Sensory transduction</keyword>
<evidence type="ECO:0000256" key="7">
    <source>
        <dbReference type="ARBA" id="ARBA00023305"/>
    </source>
</evidence>
<evidence type="ECO:0000313" key="14">
    <source>
        <dbReference type="EMBL" id="CAG9810005.1"/>
    </source>
</evidence>
<feature type="region of interest" description="Disordered" evidence="12">
    <location>
        <begin position="58"/>
        <end position="77"/>
    </location>
</feature>
<feature type="domain" description="Homeobox" evidence="13">
    <location>
        <begin position="129"/>
        <end position="189"/>
    </location>
</feature>
<evidence type="ECO:0000259" key="13">
    <source>
        <dbReference type="PROSITE" id="PS50071"/>
    </source>
</evidence>
<dbReference type="GO" id="GO:0048663">
    <property type="term" value="P:neuron fate commitment"/>
    <property type="evidence" value="ECO:0007669"/>
    <property type="project" value="UniProtKB-ARBA"/>
</dbReference>
<dbReference type="InterPro" id="IPR009057">
    <property type="entry name" value="Homeodomain-like_sf"/>
</dbReference>
<evidence type="ECO:0000256" key="1">
    <source>
        <dbReference type="ARBA" id="ARBA00004123"/>
    </source>
</evidence>
<evidence type="ECO:0000256" key="10">
    <source>
        <dbReference type="PROSITE-ProRule" id="PRU00108"/>
    </source>
</evidence>
<dbReference type="PANTHER" id="PTHR24333">
    <property type="entry name" value="HOMEO BOX HB9 LIKE A-RELATED"/>
    <property type="match status" value="1"/>
</dbReference>
<evidence type="ECO:0000256" key="12">
    <source>
        <dbReference type="SAM" id="MobiDB-lite"/>
    </source>
</evidence>
<dbReference type="GO" id="GO:0007601">
    <property type="term" value="P:visual perception"/>
    <property type="evidence" value="ECO:0007669"/>
    <property type="project" value="UniProtKB-KW"/>
</dbReference>
<evidence type="ECO:0000313" key="15">
    <source>
        <dbReference type="Proteomes" id="UP001153620"/>
    </source>
</evidence>
<comment type="function">
    <text evidence="8">Required to establish the unique cell identity of photoreceptors R2 and R5 and consequently for ommatidial assembly in the developing eye imaginal disk. Repression of expression in R8 photoreceptor by senseless (sens) is an essential mechanism of R8 cell fate determination.</text>
</comment>
<organism evidence="14 15">
    <name type="scientific">Chironomus riparius</name>
    <dbReference type="NCBI Taxonomy" id="315576"/>
    <lineage>
        <taxon>Eukaryota</taxon>
        <taxon>Metazoa</taxon>
        <taxon>Ecdysozoa</taxon>
        <taxon>Arthropoda</taxon>
        <taxon>Hexapoda</taxon>
        <taxon>Insecta</taxon>
        <taxon>Pterygota</taxon>
        <taxon>Neoptera</taxon>
        <taxon>Endopterygota</taxon>
        <taxon>Diptera</taxon>
        <taxon>Nematocera</taxon>
        <taxon>Chironomoidea</taxon>
        <taxon>Chironomidae</taxon>
        <taxon>Chironominae</taxon>
        <taxon>Chironomus</taxon>
    </lineage>
</organism>
<keyword evidence="5 10" id="KW-0371">Homeobox</keyword>
<comment type="subcellular location">
    <subcellularLocation>
        <location evidence="1 10 11">Nucleus</location>
    </subcellularLocation>
</comment>
<dbReference type="InterPro" id="IPR050848">
    <property type="entry name" value="Homeobox_TF"/>
</dbReference>
<dbReference type="PANTHER" id="PTHR24333:SF8">
    <property type="entry name" value="HOMEOBOX PROTEIN CEH-62"/>
    <property type="match status" value="1"/>
</dbReference>
<dbReference type="SMART" id="SM00389">
    <property type="entry name" value="HOX"/>
    <property type="match status" value="1"/>
</dbReference>
<dbReference type="OrthoDB" id="6159439at2759"/>
<keyword evidence="2" id="KW-0217">Developmental protein</keyword>
<reference evidence="14" key="1">
    <citation type="submission" date="2022-01" db="EMBL/GenBank/DDBJ databases">
        <authorList>
            <person name="King R."/>
        </authorList>
    </citation>
    <scope>NUCLEOTIDE SEQUENCE</scope>
</reference>
<dbReference type="GO" id="GO:0000981">
    <property type="term" value="F:DNA-binding transcription factor activity, RNA polymerase II-specific"/>
    <property type="evidence" value="ECO:0007669"/>
    <property type="project" value="InterPro"/>
</dbReference>
<protein>
    <recommendedName>
        <fullName evidence="9">Homeobox protein rough</fullName>
    </recommendedName>
</protein>
<evidence type="ECO:0000256" key="2">
    <source>
        <dbReference type="ARBA" id="ARBA00022473"/>
    </source>
</evidence>
<dbReference type="InterPro" id="IPR017970">
    <property type="entry name" value="Homeobox_CS"/>
</dbReference>
<feature type="DNA-binding region" description="Homeobox" evidence="10">
    <location>
        <begin position="131"/>
        <end position="190"/>
    </location>
</feature>
<dbReference type="GO" id="GO:0005634">
    <property type="term" value="C:nucleus"/>
    <property type="evidence" value="ECO:0007669"/>
    <property type="project" value="UniProtKB-SubCell"/>
</dbReference>
<accession>A0A9N9S636</accession>
<evidence type="ECO:0000256" key="5">
    <source>
        <dbReference type="ARBA" id="ARBA00023155"/>
    </source>
</evidence>
<dbReference type="SUPFAM" id="SSF46689">
    <property type="entry name" value="Homeodomain-like"/>
    <property type="match status" value="1"/>
</dbReference>
<dbReference type="InterPro" id="IPR020479">
    <property type="entry name" value="HD_metazoa"/>
</dbReference>
<keyword evidence="15" id="KW-1185">Reference proteome</keyword>
<dbReference type="Gene3D" id="1.10.10.60">
    <property type="entry name" value="Homeodomain-like"/>
    <property type="match status" value="1"/>
</dbReference>
<sequence length="247" mass="28750">MSKKEKDCIQLNANKTEENEKIHNRTHHTSFFEKLYGNLEKTSDQEKKIRSENLLQPVSRNKIIHSPSESSGSSSSDINIERANIKTSNNLVSSTILPTHFTAIRLPLFSTDPHSHFAAFLARRRKKEGKQRRQRTTFSSDQTLRLEVEFNRNEYISRGRRFELAESLKLSETQIKIWYQNRRAKEKRIEKAQIDQQFRNLAAASTLIPFNLTYSQPCPAFNQQIQNQSNYHLLPDSTFSQFQSSTT</sequence>
<evidence type="ECO:0000256" key="8">
    <source>
        <dbReference type="ARBA" id="ARBA00056641"/>
    </source>
</evidence>
<proteinExistence type="predicted"/>
<dbReference type="GO" id="GO:0003677">
    <property type="term" value="F:DNA binding"/>
    <property type="evidence" value="ECO:0007669"/>
    <property type="project" value="UniProtKB-UniRule"/>
</dbReference>
<gene>
    <name evidence="14" type="ORF">CHIRRI_LOCUS12822</name>
</gene>
<dbReference type="FunFam" id="1.10.10.60:FF:000417">
    <property type="entry name" value="Even-skipped homeobox 1"/>
    <property type="match status" value="1"/>
</dbReference>
<dbReference type="PRINTS" id="PR00024">
    <property type="entry name" value="HOMEOBOX"/>
</dbReference>
<keyword evidence="4 10" id="KW-0238">DNA-binding</keyword>
<dbReference type="EMBL" id="OU895879">
    <property type="protein sequence ID" value="CAG9810005.1"/>
    <property type="molecule type" value="Genomic_DNA"/>
</dbReference>
<dbReference type="Proteomes" id="UP001153620">
    <property type="component" value="Chromosome 3"/>
</dbReference>
<dbReference type="CDD" id="cd00086">
    <property type="entry name" value="homeodomain"/>
    <property type="match status" value="1"/>
</dbReference>
<dbReference type="Pfam" id="PF00046">
    <property type="entry name" value="Homeodomain"/>
    <property type="match status" value="1"/>
</dbReference>
<dbReference type="AlphaFoldDB" id="A0A9N9S636"/>
<feature type="compositionally biased region" description="Low complexity" evidence="12">
    <location>
        <begin position="66"/>
        <end position="76"/>
    </location>
</feature>
<dbReference type="PROSITE" id="PS50071">
    <property type="entry name" value="HOMEOBOX_2"/>
    <property type="match status" value="1"/>
</dbReference>
<dbReference type="PROSITE" id="PS00027">
    <property type="entry name" value="HOMEOBOX_1"/>
    <property type="match status" value="1"/>
</dbReference>
<dbReference type="InterPro" id="IPR001356">
    <property type="entry name" value="HD"/>
</dbReference>
<keyword evidence="7" id="KW-0844">Vision</keyword>
<evidence type="ECO:0000256" key="9">
    <source>
        <dbReference type="ARBA" id="ARBA00068739"/>
    </source>
</evidence>
<evidence type="ECO:0000256" key="4">
    <source>
        <dbReference type="ARBA" id="ARBA00023125"/>
    </source>
</evidence>